<dbReference type="Gene3D" id="3.30.420.10">
    <property type="entry name" value="Ribonuclease H-like superfamily/Ribonuclease H"/>
    <property type="match status" value="1"/>
</dbReference>
<dbReference type="InterPro" id="IPR051132">
    <property type="entry name" value="3-5_Exonuclease_domain"/>
</dbReference>
<dbReference type="InterPro" id="IPR012337">
    <property type="entry name" value="RNaseH-like_sf"/>
</dbReference>
<protein>
    <recommendedName>
        <fullName evidence="3">3'-5' exonuclease domain-containing protein</fullName>
    </recommendedName>
</protein>
<name>A0ABD3ELL0_9LAMI</name>
<feature type="domain" description="3'-5' exonuclease" evidence="3">
    <location>
        <begin position="81"/>
        <end position="211"/>
    </location>
</feature>
<dbReference type="GO" id="GO:0008408">
    <property type="term" value="F:3'-5' exonuclease activity"/>
    <property type="evidence" value="ECO:0007669"/>
    <property type="project" value="UniProtKB-ARBA"/>
</dbReference>
<evidence type="ECO:0000313" key="5">
    <source>
        <dbReference type="Proteomes" id="UP001632038"/>
    </source>
</evidence>
<dbReference type="AlphaFoldDB" id="A0ABD3ELL0"/>
<keyword evidence="5" id="KW-1185">Reference proteome</keyword>
<proteinExistence type="predicted"/>
<evidence type="ECO:0000256" key="2">
    <source>
        <dbReference type="ARBA" id="ARBA00022801"/>
    </source>
</evidence>
<comment type="caution">
    <text evidence="4">The sequence shown here is derived from an EMBL/GenBank/DDBJ whole genome shotgun (WGS) entry which is preliminary data.</text>
</comment>
<reference evidence="5" key="1">
    <citation type="journal article" date="2024" name="IScience">
        <title>Strigolactones Initiate the Formation of Haustorium-like Structures in Castilleja.</title>
        <authorList>
            <person name="Buerger M."/>
            <person name="Peterson D."/>
            <person name="Chory J."/>
        </authorList>
    </citation>
    <scope>NUCLEOTIDE SEQUENCE [LARGE SCALE GENOMIC DNA]</scope>
</reference>
<organism evidence="4 5">
    <name type="scientific">Castilleja foliolosa</name>
    <dbReference type="NCBI Taxonomy" id="1961234"/>
    <lineage>
        <taxon>Eukaryota</taxon>
        <taxon>Viridiplantae</taxon>
        <taxon>Streptophyta</taxon>
        <taxon>Embryophyta</taxon>
        <taxon>Tracheophyta</taxon>
        <taxon>Spermatophyta</taxon>
        <taxon>Magnoliopsida</taxon>
        <taxon>eudicotyledons</taxon>
        <taxon>Gunneridae</taxon>
        <taxon>Pentapetalae</taxon>
        <taxon>asterids</taxon>
        <taxon>lamiids</taxon>
        <taxon>Lamiales</taxon>
        <taxon>Orobanchaceae</taxon>
        <taxon>Pedicularideae</taxon>
        <taxon>Castillejinae</taxon>
        <taxon>Castilleja</taxon>
    </lineage>
</organism>
<keyword evidence="1" id="KW-0540">Nuclease</keyword>
<dbReference type="CDD" id="cd06141">
    <property type="entry name" value="WRN_exo"/>
    <property type="match status" value="1"/>
</dbReference>
<dbReference type="PANTHER" id="PTHR13620:SF99">
    <property type="entry name" value="WERNER SYNDROME-LIKE EXONUCLEASE"/>
    <property type="match status" value="1"/>
</dbReference>
<gene>
    <name evidence="4" type="ORF">CASFOL_000852</name>
</gene>
<evidence type="ECO:0000256" key="1">
    <source>
        <dbReference type="ARBA" id="ARBA00022722"/>
    </source>
</evidence>
<keyword evidence="2" id="KW-0378">Hydrolase</keyword>
<dbReference type="SUPFAM" id="SSF53098">
    <property type="entry name" value="Ribonuclease H-like"/>
    <property type="match status" value="1"/>
</dbReference>
<evidence type="ECO:0000259" key="3">
    <source>
        <dbReference type="Pfam" id="PF01612"/>
    </source>
</evidence>
<dbReference type="InterPro" id="IPR002562">
    <property type="entry name" value="3'-5'_exonuclease_dom"/>
</dbReference>
<accession>A0ABD3ELL0</accession>
<dbReference type="PANTHER" id="PTHR13620">
    <property type="entry name" value="3-5 EXONUCLEASE"/>
    <property type="match status" value="1"/>
</dbReference>
<evidence type="ECO:0000313" key="4">
    <source>
        <dbReference type="EMBL" id="KAL3655066.1"/>
    </source>
</evidence>
<dbReference type="Proteomes" id="UP001632038">
    <property type="component" value="Unassembled WGS sequence"/>
</dbReference>
<dbReference type="EMBL" id="JAVIJP010000002">
    <property type="protein sequence ID" value="KAL3655066.1"/>
    <property type="molecule type" value="Genomic_DNA"/>
</dbReference>
<sequence length="226" mass="25918">MGYDIRIEKYDLPSIADKHKLYRVFVDEENEIETLVTRNASVVELWINKNIERVFTRLRSLIVGLCIQWRPKSKSGERCPVATLQLSFGKYCLIYQILESGNCIPDRLRAFLGDPKYTFVGVGVENNVNRLRAYCGLKVANARELNLWAAFKLDRKGLGKAGLERLVKEILGVEMKRPKEIKLSLWDSPELSLHQVAYASLDAYFSFEIGVRLSARYKKLHSLCTS</sequence>
<dbReference type="InterPro" id="IPR036397">
    <property type="entry name" value="RNaseH_sf"/>
</dbReference>
<dbReference type="Pfam" id="PF01612">
    <property type="entry name" value="DNA_pol_A_exo1"/>
    <property type="match status" value="1"/>
</dbReference>